<dbReference type="GO" id="GO:0000139">
    <property type="term" value="C:Golgi membrane"/>
    <property type="evidence" value="ECO:0007669"/>
    <property type="project" value="UniProtKB-SubCell"/>
</dbReference>
<gene>
    <name evidence="28" type="primary">CAMK1G</name>
</gene>
<evidence type="ECO:0000256" key="18">
    <source>
        <dbReference type="ARBA" id="ARBA00023289"/>
    </source>
</evidence>
<evidence type="ECO:0000256" key="19">
    <source>
        <dbReference type="ARBA" id="ARBA00047307"/>
    </source>
</evidence>
<evidence type="ECO:0000256" key="14">
    <source>
        <dbReference type="ARBA" id="ARBA00022860"/>
    </source>
</evidence>
<evidence type="ECO:0000256" key="25">
    <source>
        <dbReference type="PROSITE-ProRule" id="PRU10141"/>
    </source>
</evidence>
<evidence type="ECO:0000256" key="17">
    <source>
        <dbReference type="ARBA" id="ARBA00023288"/>
    </source>
</evidence>
<evidence type="ECO:0000256" key="2">
    <source>
        <dbReference type="ARBA" id="ARBA00004395"/>
    </source>
</evidence>
<evidence type="ECO:0000256" key="11">
    <source>
        <dbReference type="ARBA" id="ARBA00022741"/>
    </source>
</evidence>
<comment type="similarity">
    <text evidence="4">Belongs to the protein kinase superfamily. CAMK Ser/Thr protein kinase family. CaMK subfamily.</text>
</comment>
<feature type="region of interest" description="Disordered" evidence="26">
    <location>
        <begin position="386"/>
        <end position="414"/>
    </location>
</feature>
<dbReference type="CDD" id="cd14166">
    <property type="entry name" value="STKc_CaMKI_gamma"/>
    <property type="match status" value="1"/>
</dbReference>
<keyword evidence="18" id="KW-0636">Prenylation</keyword>
<dbReference type="FunFam" id="3.30.200.20:FF:000331">
    <property type="entry name" value="Calcium/calmodulin-dependent protein kinase type 1G"/>
    <property type="match status" value="1"/>
</dbReference>
<dbReference type="SMART" id="SM00220">
    <property type="entry name" value="S_TKc"/>
    <property type="match status" value="1"/>
</dbReference>
<evidence type="ECO:0000256" key="23">
    <source>
        <dbReference type="ARBA" id="ARBA00075155"/>
    </source>
</evidence>
<keyword evidence="12" id="KW-0418">Kinase</keyword>
<keyword evidence="15" id="KW-0333">Golgi apparatus</keyword>
<protein>
    <recommendedName>
        <fullName evidence="22">Calcium/calmodulin-dependent protein kinase type 1G</fullName>
        <ecNumber evidence="5">2.7.11.17</ecNumber>
    </recommendedName>
    <alternativeName>
        <fullName evidence="23">CaM kinase I gamma</fullName>
    </alternativeName>
    <alternativeName>
        <fullName evidence="24">CaMK-like CREB kinase III</fullName>
    </alternativeName>
</protein>
<proteinExistence type="inferred from homology"/>
<keyword evidence="9" id="KW-0021">Allosteric enzyme</keyword>
<evidence type="ECO:0000259" key="27">
    <source>
        <dbReference type="PROSITE" id="PS50011"/>
    </source>
</evidence>
<comment type="subcellular location">
    <subcellularLocation>
        <location evidence="1">Cell membrane</location>
        <topology evidence="1">Peripheral membrane protein</topology>
    </subcellularLocation>
    <subcellularLocation>
        <location evidence="3">Cytoplasm</location>
    </subcellularLocation>
    <subcellularLocation>
        <location evidence="2">Golgi apparatus membrane</location>
        <topology evidence="2">Peripheral membrane protein</topology>
    </subcellularLocation>
</comment>
<keyword evidence="6" id="KW-1003">Cell membrane</keyword>
<dbReference type="EC" id="2.7.11.17" evidence="5"/>
<dbReference type="InterPro" id="IPR008271">
    <property type="entry name" value="Ser/Thr_kinase_AS"/>
</dbReference>
<evidence type="ECO:0000256" key="22">
    <source>
        <dbReference type="ARBA" id="ARBA00071781"/>
    </source>
</evidence>
<evidence type="ECO:0000256" key="15">
    <source>
        <dbReference type="ARBA" id="ARBA00023034"/>
    </source>
</evidence>
<dbReference type="InterPro" id="IPR000719">
    <property type="entry name" value="Prot_kinase_dom"/>
</dbReference>
<evidence type="ECO:0000256" key="8">
    <source>
        <dbReference type="ARBA" id="ARBA00022527"/>
    </source>
</evidence>
<keyword evidence="11 25" id="KW-0547">Nucleotide-binding</keyword>
<evidence type="ECO:0000256" key="10">
    <source>
        <dbReference type="ARBA" id="ARBA00022679"/>
    </source>
</evidence>
<evidence type="ECO:0000256" key="24">
    <source>
        <dbReference type="ARBA" id="ARBA00083144"/>
    </source>
</evidence>
<keyword evidence="16" id="KW-0472">Membrane</keyword>
<dbReference type="Gene3D" id="3.30.200.20">
    <property type="entry name" value="Phosphorylase Kinase, domain 1"/>
    <property type="match status" value="1"/>
</dbReference>
<sequence>MGRKEDEDCSSWKKQTTNIRKTFIFMEVLGSGAFSEVFLVKQRVTGKLFALKCIKKSPAFRDSSLENEIAVLKKIKHENIVTLEDIYESSTHYYLVMQLVSGGELFDRILERGVYTERDASLVIRQVLAAVKYLHENGIVHRDLKPENLLYLTPEENSKIMITDFGLSKMEQSGVMSTACGTPGYVAPEVLAQKPYSKAVDCWSIGVITYILLCGYPPFYEETESKLFEKIKEGYYEFESPFWDDISESAKDFICHLLEKDPKERYTCEKALRHPWINGNTALHRDIYPSVSLQIQKNFAKSKWRVRSSPGGGQSVCAPRLGWGSWGGGSPRAFPADAGAPWTLSGMKSGLSRRPRGKGKAGPVSPQQAFNAAAVVHHMRKLHMNLHSPGGRPEVENRPPVTRASDASRPSTPEITITEAPALDQSVALPALPRLPCQHGPRPTAPGGRSLNCLVNGSLRISSSLVPMEQGRLATGPCGCCSSCLSVETKGKSSYCSEPTLLKKAKKQYVFSAKARGPTQPQPGSEIGQRASPTGGSSGGGRALGWGGVGWGVKGNASGPVPTPQWLCDFSFAHL</sequence>
<dbReference type="SUPFAM" id="SSF56112">
    <property type="entry name" value="Protein kinase-like (PK-like)"/>
    <property type="match status" value="1"/>
</dbReference>
<keyword evidence="14" id="KW-0112">Calmodulin-binding</keyword>
<evidence type="ECO:0000256" key="5">
    <source>
        <dbReference type="ARBA" id="ARBA00012434"/>
    </source>
</evidence>
<dbReference type="Proteomes" id="UP000314985">
    <property type="component" value="Chromosome 9"/>
</dbReference>
<evidence type="ECO:0000256" key="21">
    <source>
        <dbReference type="ARBA" id="ARBA00060242"/>
    </source>
</evidence>
<dbReference type="Ensembl" id="ENSSSCT00070017188.1">
    <property type="protein sequence ID" value="ENSSSCP00070014223.1"/>
    <property type="gene ID" value="ENSSSCG00070008843.1"/>
</dbReference>
<keyword evidence="8" id="KW-0723">Serine/threonine-protein kinase</keyword>
<dbReference type="GO" id="GO:0005516">
    <property type="term" value="F:calmodulin binding"/>
    <property type="evidence" value="ECO:0007669"/>
    <property type="project" value="UniProtKB-KW"/>
</dbReference>
<evidence type="ECO:0000256" key="26">
    <source>
        <dbReference type="SAM" id="MobiDB-lite"/>
    </source>
</evidence>
<accession>A0A4X1TG11</accession>
<reference evidence="28" key="2">
    <citation type="submission" date="2025-08" db="UniProtKB">
        <authorList>
            <consortium name="Ensembl"/>
        </authorList>
    </citation>
    <scope>IDENTIFICATION</scope>
</reference>
<dbReference type="PROSITE" id="PS50011">
    <property type="entry name" value="PROTEIN_KINASE_DOM"/>
    <property type="match status" value="1"/>
</dbReference>
<evidence type="ECO:0000313" key="29">
    <source>
        <dbReference type="Proteomes" id="UP000314985"/>
    </source>
</evidence>
<dbReference type="GO" id="GO:0004683">
    <property type="term" value="F:calcium/calmodulin-dependent protein kinase activity"/>
    <property type="evidence" value="ECO:0007669"/>
    <property type="project" value="UniProtKB-EC"/>
</dbReference>
<organism evidence="28 29">
    <name type="scientific">Sus scrofa</name>
    <name type="common">Pig</name>
    <dbReference type="NCBI Taxonomy" id="9823"/>
    <lineage>
        <taxon>Eukaryota</taxon>
        <taxon>Metazoa</taxon>
        <taxon>Chordata</taxon>
        <taxon>Craniata</taxon>
        <taxon>Vertebrata</taxon>
        <taxon>Euteleostomi</taxon>
        <taxon>Mammalia</taxon>
        <taxon>Eutheria</taxon>
        <taxon>Laurasiatheria</taxon>
        <taxon>Artiodactyla</taxon>
        <taxon>Suina</taxon>
        <taxon>Suidae</taxon>
        <taxon>Sus</taxon>
    </lineage>
</organism>
<dbReference type="FunFam" id="1.10.510.10:FF:000026">
    <property type="entry name" value="Calcium/calmodulin-dependent protein kinase type 1"/>
    <property type="match status" value="1"/>
</dbReference>
<dbReference type="AlphaFoldDB" id="A0A4X1TG11"/>
<evidence type="ECO:0000256" key="6">
    <source>
        <dbReference type="ARBA" id="ARBA00022475"/>
    </source>
</evidence>
<keyword evidence="13 25" id="KW-0067">ATP-binding</keyword>
<evidence type="ECO:0000256" key="9">
    <source>
        <dbReference type="ARBA" id="ARBA00022533"/>
    </source>
</evidence>
<evidence type="ECO:0000313" key="28">
    <source>
        <dbReference type="Ensembl" id="ENSSSCP00070014223.1"/>
    </source>
</evidence>
<comment type="catalytic activity">
    <reaction evidence="20">
        <text>L-seryl-[protein] + ATP = O-phospho-L-seryl-[protein] + ADP + H(+)</text>
        <dbReference type="Rhea" id="RHEA:17989"/>
        <dbReference type="Rhea" id="RHEA-COMP:9863"/>
        <dbReference type="Rhea" id="RHEA-COMP:11604"/>
        <dbReference type="ChEBI" id="CHEBI:15378"/>
        <dbReference type="ChEBI" id="CHEBI:29999"/>
        <dbReference type="ChEBI" id="CHEBI:30616"/>
        <dbReference type="ChEBI" id="CHEBI:83421"/>
        <dbReference type="ChEBI" id="CHEBI:456216"/>
        <dbReference type="EC" id="2.7.11.17"/>
    </reaction>
</comment>
<dbReference type="PANTHER" id="PTHR24347">
    <property type="entry name" value="SERINE/THREONINE-PROTEIN KINASE"/>
    <property type="match status" value="1"/>
</dbReference>
<evidence type="ECO:0000256" key="1">
    <source>
        <dbReference type="ARBA" id="ARBA00004202"/>
    </source>
</evidence>
<feature type="region of interest" description="Disordered" evidence="26">
    <location>
        <begin position="515"/>
        <end position="541"/>
    </location>
</feature>
<dbReference type="InterPro" id="IPR011009">
    <property type="entry name" value="Kinase-like_dom_sf"/>
</dbReference>
<evidence type="ECO:0000256" key="4">
    <source>
        <dbReference type="ARBA" id="ARBA00005354"/>
    </source>
</evidence>
<keyword evidence="10" id="KW-0808">Transferase</keyword>
<evidence type="ECO:0000256" key="16">
    <source>
        <dbReference type="ARBA" id="ARBA00023136"/>
    </source>
</evidence>
<evidence type="ECO:0000256" key="13">
    <source>
        <dbReference type="ARBA" id="ARBA00022840"/>
    </source>
</evidence>
<comment type="function">
    <text evidence="21">Calcium/calmodulin-dependent protein kinase belonging to a proposed calcium-triggered signaling cascade. In vitro phosphorylates transcription factor CREB1.</text>
</comment>
<evidence type="ECO:0000256" key="7">
    <source>
        <dbReference type="ARBA" id="ARBA00022490"/>
    </source>
</evidence>
<dbReference type="Gene3D" id="1.10.510.10">
    <property type="entry name" value="Transferase(Phosphotransferase) domain 1"/>
    <property type="match status" value="1"/>
</dbReference>
<evidence type="ECO:0000256" key="20">
    <source>
        <dbReference type="ARBA" id="ARBA00047430"/>
    </source>
</evidence>
<comment type="catalytic activity">
    <reaction evidence="19">
        <text>L-threonyl-[protein] + ATP = O-phospho-L-threonyl-[protein] + ADP + H(+)</text>
        <dbReference type="Rhea" id="RHEA:46608"/>
        <dbReference type="Rhea" id="RHEA-COMP:11060"/>
        <dbReference type="Rhea" id="RHEA-COMP:11605"/>
        <dbReference type="ChEBI" id="CHEBI:15378"/>
        <dbReference type="ChEBI" id="CHEBI:30013"/>
        <dbReference type="ChEBI" id="CHEBI:30616"/>
        <dbReference type="ChEBI" id="CHEBI:61977"/>
        <dbReference type="ChEBI" id="CHEBI:456216"/>
        <dbReference type="EC" id="2.7.11.17"/>
    </reaction>
</comment>
<dbReference type="PROSITE" id="PS00107">
    <property type="entry name" value="PROTEIN_KINASE_ATP"/>
    <property type="match status" value="1"/>
</dbReference>
<feature type="region of interest" description="Disordered" evidence="26">
    <location>
        <begin position="345"/>
        <end position="366"/>
    </location>
</feature>
<keyword evidence="7" id="KW-0963">Cytoplasm</keyword>
<feature type="domain" description="Protein kinase" evidence="27">
    <location>
        <begin position="23"/>
        <end position="277"/>
    </location>
</feature>
<dbReference type="PROSITE" id="PS00108">
    <property type="entry name" value="PROTEIN_KINASE_ST"/>
    <property type="match status" value="1"/>
</dbReference>
<name>A0A4X1TG11_PIG</name>
<dbReference type="GO" id="GO:0005524">
    <property type="term" value="F:ATP binding"/>
    <property type="evidence" value="ECO:0007669"/>
    <property type="project" value="UniProtKB-UniRule"/>
</dbReference>
<dbReference type="InterPro" id="IPR017441">
    <property type="entry name" value="Protein_kinase_ATP_BS"/>
</dbReference>
<evidence type="ECO:0000256" key="12">
    <source>
        <dbReference type="ARBA" id="ARBA00022777"/>
    </source>
</evidence>
<evidence type="ECO:0000256" key="3">
    <source>
        <dbReference type="ARBA" id="ARBA00004496"/>
    </source>
</evidence>
<dbReference type="Pfam" id="PF00069">
    <property type="entry name" value="Pkinase"/>
    <property type="match status" value="1"/>
</dbReference>
<keyword evidence="17" id="KW-0449">Lipoprotein</keyword>
<dbReference type="GO" id="GO:0005886">
    <property type="term" value="C:plasma membrane"/>
    <property type="evidence" value="ECO:0007669"/>
    <property type="project" value="UniProtKB-SubCell"/>
</dbReference>
<feature type="binding site" evidence="25">
    <location>
        <position position="56"/>
    </location>
    <ligand>
        <name>ATP</name>
        <dbReference type="ChEBI" id="CHEBI:30616"/>
    </ligand>
</feature>
<reference evidence="28 29" key="1">
    <citation type="submission" date="2017-08" db="EMBL/GenBank/DDBJ databases">
        <title>USMARCv1.0.</title>
        <authorList>
            <person name="Hannum G.I."/>
            <person name="Koren S."/>
            <person name="Schroeder S.G."/>
            <person name="Chin S.C."/>
            <person name="Nonneman D.J."/>
            <person name="Becker S.A."/>
            <person name="Rosen B.D."/>
            <person name="Bickhart D.M."/>
            <person name="Putnam N.H."/>
            <person name="Green R.E."/>
            <person name="Tuggle C.K."/>
            <person name="Liu H."/>
            <person name="Rohrer G.A."/>
            <person name="Warr A."/>
            <person name="Hall R."/>
            <person name="Kim K."/>
            <person name="Hume D.A."/>
            <person name="Talbot R."/>
            <person name="Chow W."/>
            <person name="Howe K."/>
            <person name="Schwartz A.S."/>
            <person name="Watson M."/>
            <person name="Archibald A.L."/>
            <person name="Phillippy A.M."/>
            <person name="Smith T.P.L."/>
        </authorList>
    </citation>
    <scope>NUCLEOTIDE SEQUENCE [LARGE SCALE GENOMIC DNA]</scope>
</reference>